<dbReference type="InterPro" id="IPR011990">
    <property type="entry name" value="TPR-like_helical_dom_sf"/>
</dbReference>
<feature type="compositionally biased region" description="Pro residues" evidence="6">
    <location>
        <begin position="244"/>
        <end position="257"/>
    </location>
</feature>
<keyword evidence="4" id="KW-0413">Isomerase</keyword>
<comment type="catalytic activity">
    <reaction evidence="1">
        <text>[protein]-peptidylproline (omega=180) = [protein]-peptidylproline (omega=0)</text>
        <dbReference type="Rhea" id="RHEA:16237"/>
        <dbReference type="Rhea" id="RHEA-COMP:10747"/>
        <dbReference type="Rhea" id="RHEA-COMP:10748"/>
        <dbReference type="ChEBI" id="CHEBI:83833"/>
        <dbReference type="ChEBI" id="CHEBI:83834"/>
        <dbReference type="EC" id="5.2.1.8"/>
    </reaction>
</comment>
<keyword evidence="3" id="KW-0697">Rotamase</keyword>
<feature type="region of interest" description="Disordered" evidence="6">
    <location>
        <begin position="182"/>
        <end position="284"/>
    </location>
</feature>
<dbReference type="InParanoid" id="A0A1Y2EDB2"/>
<accession>A0A1Y2EDB2</accession>
<evidence type="ECO:0000256" key="2">
    <source>
        <dbReference type="ARBA" id="ARBA00013194"/>
    </source>
</evidence>
<dbReference type="SUPFAM" id="SSF48452">
    <property type="entry name" value="TPR-like"/>
    <property type="match status" value="1"/>
</dbReference>
<proteinExistence type="predicted"/>
<dbReference type="PROSITE" id="PS50005">
    <property type="entry name" value="TPR"/>
    <property type="match status" value="1"/>
</dbReference>
<evidence type="ECO:0000256" key="3">
    <source>
        <dbReference type="ARBA" id="ARBA00023110"/>
    </source>
</evidence>
<name>A0A1Y2EDB2_9BASI</name>
<dbReference type="EMBL" id="MCGR01000057">
    <property type="protein sequence ID" value="ORY69304.1"/>
    <property type="molecule type" value="Genomic_DNA"/>
</dbReference>
<evidence type="ECO:0000313" key="7">
    <source>
        <dbReference type="EMBL" id="ORY69304.1"/>
    </source>
</evidence>
<evidence type="ECO:0000256" key="1">
    <source>
        <dbReference type="ARBA" id="ARBA00000971"/>
    </source>
</evidence>
<dbReference type="OrthoDB" id="433738at2759"/>
<dbReference type="PANTHER" id="PTHR46512:SF9">
    <property type="entry name" value="PEPTIDYLPROLYL ISOMERASE"/>
    <property type="match status" value="1"/>
</dbReference>
<keyword evidence="5" id="KW-0802">TPR repeat</keyword>
<comment type="caution">
    <text evidence="7">The sequence shown here is derived from an EMBL/GenBank/DDBJ whole genome shotgun (WGS) entry which is preliminary data.</text>
</comment>
<organism evidence="7 8">
    <name type="scientific">Leucosporidium creatinivorum</name>
    <dbReference type="NCBI Taxonomy" id="106004"/>
    <lineage>
        <taxon>Eukaryota</taxon>
        <taxon>Fungi</taxon>
        <taxon>Dikarya</taxon>
        <taxon>Basidiomycota</taxon>
        <taxon>Pucciniomycotina</taxon>
        <taxon>Microbotryomycetes</taxon>
        <taxon>Leucosporidiales</taxon>
        <taxon>Leucosporidium</taxon>
    </lineage>
</organism>
<dbReference type="STRING" id="106004.A0A1Y2EDB2"/>
<gene>
    <name evidence="7" type="ORF">BCR35DRAFT_308109</name>
</gene>
<dbReference type="Gene3D" id="1.25.40.10">
    <property type="entry name" value="Tetratricopeptide repeat domain"/>
    <property type="match status" value="1"/>
</dbReference>
<keyword evidence="8" id="KW-1185">Reference proteome</keyword>
<feature type="compositionally biased region" description="Pro residues" evidence="6">
    <location>
        <begin position="198"/>
        <end position="209"/>
    </location>
</feature>
<dbReference type="InterPro" id="IPR050754">
    <property type="entry name" value="FKBP4/5/8-like"/>
</dbReference>
<feature type="compositionally biased region" description="Basic residues" evidence="6">
    <location>
        <begin position="218"/>
        <end position="240"/>
    </location>
</feature>
<evidence type="ECO:0000256" key="5">
    <source>
        <dbReference type="PROSITE-ProRule" id="PRU00339"/>
    </source>
</evidence>
<feature type="repeat" description="TPR" evidence="5">
    <location>
        <begin position="95"/>
        <end position="128"/>
    </location>
</feature>
<dbReference type="EC" id="5.2.1.8" evidence="2"/>
<protein>
    <recommendedName>
        <fullName evidence="2">peptidylprolyl isomerase</fullName>
        <ecNumber evidence="2">5.2.1.8</ecNumber>
    </recommendedName>
</protein>
<dbReference type="Proteomes" id="UP000193467">
    <property type="component" value="Unassembled WGS sequence"/>
</dbReference>
<dbReference type="InterPro" id="IPR019734">
    <property type="entry name" value="TPR_rpt"/>
</dbReference>
<dbReference type="SMART" id="SM00028">
    <property type="entry name" value="TPR"/>
    <property type="match status" value="2"/>
</dbReference>
<reference evidence="7 8" key="1">
    <citation type="submission" date="2016-07" db="EMBL/GenBank/DDBJ databases">
        <title>Pervasive Adenine N6-methylation of Active Genes in Fungi.</title>
        <authorList>
            <consortium name="DOE Joint Genome Institute"/>
            <person name="Mondo S.J."/>
            <person name="Dannebaum R.O."/>
            <person name="Kuo R.C."/>
            <person name="Labutti K."/>
            <person name="Haridas S."/>
            <person name="Kuo A."/>
            <person name="Salamov A."/>
            <person name="Ahrendt S.R."/>
            <person name="Lipzen A."/>
            <person name="Sullivan W."/>
            <person name="Andreopoulos W.B."/>
            <person name="Clum A."/>
            <person name="Lindquist E."/>
            <person name="Daum C."/>
            <person name="Ramamoorthy G.K."/>
            <person name="Gryganskyi A."/>
            <person name="Culley D."/>
            <person name="Magnuson J.K."/>
            <person name="James T.Y."/>
            <person name="O'Malley M.A."/>
            <person name="Stajich J.E."/>
            <person name="Spatafora J.W."/>
            <person name="Visel A."/>
            <person name="Grigoriev I.V."/>
        </authorList>
    </citation>
    <scope>NUCLEOTIDE SEQUENCE [LARGE SCALE GENOMIC DNA]</scope>
    <source>
        <strain evidence="7 8">62-1032</strain>
    </source>
</reference>
<sequence>MPTHSQEELIQITDEAFAQRLKGNTLFKEGDLKGALREYHAVLLRLKGLDSALQSAFGSPAPEVIITPKDDAEEKAKAEESKEPTLQEKVKQAIGLTYLNSAAIHIKNENFKRALECADSALKIDENNDKAKFRAAQARIGMGEISKGKAALEELQKKTPDVAIANALKQLAADEKTRAAQAKSQFTFSQRECTARSLPPPPTTVPPSLPASTSLLRRLPRPPRRLPPPRRLAPRPKRRTLPLSPSPRPRSPPPPLVPRERSPPKRPLKLSFPPLPQSQDPPLCSFSRFPLAGYPPPLGLCFAPFRTPF</sequence>
<dbReference type="PANTHER" id="PTHR46512">
    <property type="entry name" value="PEPTIDYLPROLYL ISOMERASE"/>
    <property type="match status" value="1"/>
</dbReference>
<dbReference type="Pfam" id="PF14559">
    <property type="entry name" value="TPR_19"/>
    <property type="match status" value="1"/>
</dbReference>
<evidence type="ECO:0000256" key="4">
    <source>
        <dbReference type="ARBA" id="ARBA00023235"/>
    </source>
</evidence>
<dbReference type="AlphaFoldDB" id="A0A1Y2EDB2"/>
<evidence type="ECO:0000313" key="8">
    <source>
        <dbReference type="Proteomes" id="UP000193467"/>
    </source>
</evidence>
<feature type="compositionally biased region" description="Polar residues" evidence="6">
    <location>
        <begin position="182"/>
        <end position="192"/>
    </location>
</feature>
<dbReference type="GO" id="GO:0003755">
    <property type="term" value="F:peptidyl-prolyl cis-trans isomerase activity"/>
    <property type="evidence" value="ECO:0007669"/>
    <property type="project" value="UniProtKB-EC"/>
</dbReference>
<evidence type="ECO:0000256" key="6">
    <source>
        <dbReference type="SAM" id="MobiDB-lite"/>
    </source>
</evidence>